<proteinExistence type="predicted"/>
<dbReference type="Gene3D" id="2.60.40.10">
    <property type="entry name" value="Immunoglobulins"/>
    <property type="match status" value="1"/>
</dbReference>
<evidence type="ECO:0000313" key="2">
    <source>
        <dbReference type="Proteomes" id="UP000886786"/>
    </source>
</evidence>
<dbReference type="InterPro" id="IPR047589">
    <property type="entry name" value="DUF11_rpt"/>
</dbReference>
<dbReference type="NCBIfam" id="TIGR01451">
    <property type="entry name" value="B_ant_repeat"/>
    <property type="match status" value="1"/>
</dbReference>
<reference evidence="1" key="1">
    <citation type="submission" date="2020-10" db="EMBL/GenBank/DDBJ databases">
        <authorList>
            <person name="Gilroy R."/>
        </authorList>
    </citation>
    <scope>NUCLEOTIDE SEQUENCE</scope>
    <source>
        <strain evidence="1">CHK147-3167</strain>
    </source>
</reference>
<dbReference type="Proteomes" id="UP000886786">
    <property type="component" value="Unassembled WGS sequence"/>
</dbReference>
<dbReference type="EMBL" id="DVFV01000096">
    <property type="protein sequence ID" value="HIQ91068.1"/>
    <property type="molecule type" value="Genomic_DNA"/>
</dbReference>
<protein>
    <recommendedName>
        <fullName evidence="3">DUF11 domain-containing protein</fullName>
    </recommendedName>
</protein>
<evidence type="ECO:0000313" key="1">
    <source>
        <dbReference type="EMBL" id="HIQ91068.1"/>
    </source>
</evidence>
<evidence type="ECO:0008006" key="3">
    <source>
        <dbReference type="Google" id="ProtNLM"/>
    </source>
</evidence>
<reference evidence="1" key="2">
    <citation type="journal article" date="2021" name="PeerJ">
        <title>Extensive microbial diversity within the chicken gut microbiome revealed by metagenomics and culture.</title>
        <authorList>
            <person name="Gilroy R."/>
            <person name="Ravi A."/>
            <person name="Getino M."/>
            <person name="Pursley I."/>
            <person name="Horton D.L."/>
            <person name="Alikhan N.F."/>
            <person name="Baker D."/>
            <person name="Gharbi K."/>
            <person name="Hall N."/>
            <person name="Watson M."/>
            <person name="Adriaenssens E.M."/>
            <person name="Foster-Nyarko E."/>
            <person name="Jarju S."/>
            <person name="Secka A."/>
            <person name="Antonio M."/>
            <person name="Oren A."/>
            <person name="Chaudhuri R.R."/>
            <person name="La Ragione R."/>
            <person name="Hildebrand F."/>
            <person name="Pallen M.J."/>
        </authorList>
    </citation>
    <scope>NUCLEOTIDE SEQUENCE</scope>
    <source>
        <strain evidence="1">CHK147-3167</strain>
    </source>
</reference>
<gene>
    <name evidence="1" type="ORF">IAB27_05555</name>
</gene>
<dbReference type="AlphaFoldDB" id="A0A9D1CYJ3"/>
<dbReference type="InterPro" id="IPR013783">
    <property type="entry name" value="Ig-like_fold"/>
</dbReference>
<name>A0A9D1CYJ3_9FIRM</name>
<accession>A0A9D1CYJ3</accession>
<organism evidence="1 2">
    <name type="scientific">Candidatus Coprosoma intestinipullorum</name>
    <dbReference type="NCBI Taxonomy" id="2840752"/>
    <lineage>
        <taxon>Bacteria</taxon>
        <taxon>Bacillati</taxon>
        <taxon>Bacillota</taxon>
        <taxon>Bacillota incertae sedis</taxon>
        <taxon>Candidatus Coprosoma</taxon>
    </lineage>
</organism>
<sequence length="163" mass="17762">MRNKKNIIHLLLLALCIMTIGYAAFNSNLVINGSASIESNWDVEITGITSKEIHGGASNENPPVYTKTSASFKSLLQSPGDFITYEVTVRNNGDIDARLDDIEMSDENNPAINFVLDGISEGDELDASEEVKFTVTVIYNNDVASQPDSISSSLAINLNYVQK</sequence>
<comment type="caution">
    <text evidence="1">The sequence shown here is derived from an EMBL/GenBank/DDBJ whole genome shotgun (WGS) entry which is preliminary data.</text>
</comment>